<evidence type="ECO:0000313" key="4">
    <source>
        <dbReference type="EMBL" id="MCG7938238.1"/>
    </source>
</evidence>
<dbReference type="Gene3D" id="3.40.640.10">
    <property type="entry name" value="Type I PLP-dependent aspartate aminotransferase-like (Major domain)"/>
    <property type="match status" value="1"/>
</dbReference>
<dbReference type="AlphaFoldDB" id="A0A9E4MZG9"/>
<evidence type="ECO:0000256" key="1">
    <source>
        <dbReference type="ARBA" id="ARBA00022898"/>
    </source>
</evidence>
<evidence type="ECO:0000313" key="5">
    <source>
        <dbReference type="Proteomes" id="UP000886687"/>
    </source>
</evidence>
<protein>
    <submittedName>
        <fullName evidence="4">DegT/DnrJ/EryC1/StrS family aminotransferase</fullName>
    </submittedName>
</protein>
<dbReference type="InterPro" id="IPR015422">
    <property type="entry name" value="PyrdxlP-dep_Trfase_small"/>
</dbReference>
<dbReference type="PANTHER" id="PTHR30244">
    <property type="entry name" value="TRANSAMINASE"/>
    <property type="match status" value="1"/>
</dbReference>
<organism evidence="4 5">
    <name type="scientific">Candidatus Thiodiazotropha lotti</name>
    <dbReference type="NCBI Taxonomy" id="2792787"/>
    <lineage>
        <taxon>Bacteria</taxon>
        <taxon>Pseudomonadati</taxon>
        <taxon>Pseudomonadota</taxon>
        <taxon>Gammaproteobacteria</taxon>
        <taxon>Chromatiales</taxon>
        <taxon>Sedimenticolaceae</taxon>
        <taxon>Candidatus Thiodiazotropha</taxon>
    </lineage>
</organism>
<keyword evidence="1 3" id="KW-0663">Pyridoxal phosphate</keyword>
<dbReference type="PANTHER" id="PTHR30244:SF34">
    <property type="entry name" value="DTDP-4-AMINO-4,6-DIDEOXYGALACTOSE TRANSAMINASE"/>
    <property type="match status" value="1"/>
</dbReference>
<sequence>MFYKHTPVGNRIRYVASDGADLTGQLQQLFDPFKSIFYDSGTSALAAALVAAKRSKQCRKPEVILPAYGCPDLLSAAVFAGVKPILVDLEQNRPWMQIDEIERKANRDTVAIVCVNFLGIPERVEQIRGVAARVNAFVIEDSAQYFPHTRDYDSWKGDLIVLSLGRGKPVNLLGGGVLLARDDAIDTRLPEIEKAMDSAKPKEFRYRLKVLLYNRIISPRLYWILLKVPFLDIGSTVYKPMANIAPLSTATKSLLASNIELYRSDRLDTQRNLSSILDELKIDQDKLIDLPRSCELGEGSKLLRYPLLIAQRERDNLLQVLEEKGLGPSVMYPTTLNRIPNIDDLFAEDSDTYPHATNFSKRIITLPTHNRITPRDFRQFKLLLSYLS</sequence>
<dbReference type="GO" id="GO:0000271">
    <property type="term" value="P:polysaccharide biosynthetic process"/>
    <property type="evidence" value="ECO:0007669"/>
    <property type="project" value="TreeGrafter"/>
</dbReference>
<dbReference type="Proteomes" id="UP000886687">
    <property type="component" value="Unassembled WGS sequence"/>
</dbReference>
<dbReference type="InterPro" id="IPR000653">
    <property type="entry name" value="DegT/StrS_aminotransferase"/>
</dbReference>
<accession>A0A9E4MZG9</accession>
<evidence type="ECO:0000256" key="3">
    <source>
        <dbReference type="RuleBase" id="RU004508"/>
    </source>
</evidence>
<comment type="caution">
    <text evidence="4">The sequence shown here is derived from an EMBL/GenBank/DDBJ whole genome shotgun (WGS) entry which is preliminary data.</text>
</comment>
<gene>
    <name evidence="4" type="ORF">JAZ04_05180</name>
</gene>
<keyword evidence="4" id="KW-0808">Transferase</keyword>
<proteinExistence type="inferred from homology"/>
<evidence type="ECO:0000256" key="2">
    <source>
        <dbReference type="ARBA" id="ARBA00037999"/>
    </source>
</evidence>
<dbReference type="InterPro" id="IPR015421">
    <property type="entry name" value="PyrdxlP-dep_Trfase_major"/>
</dbReference>
<reference evidence="4" key="1">
    <citation type="journal article" date="2021" name="Proc. Natl. Acad. Sci. U.S.A.">
        <title>Global biogeography of chemosynthetic symbionts reveals both localized and globally distributed symbiont groups. .</title>
        <authorList>
            <person name="Osvatic J.T."/>
            <person name="Wilkins L.G.E."/>
            <person name="Leibrecht L."/>
            <person name="Leray M."/>
            <person name="Zauner S."/>
            <person name="Polzin J."/>
            <person name="Camacho Y."/>
            <person name="Gros O."/>
            <person name="van Gils J.A."/>
            <person name="Eisen J.A."/>
            <person name="Petersen J.M."/>
            <person name="Yuen B."/>
        </authorList>
    </citation>
    <scope>NUCLEOTIDE SEQUENCE</scope>
    <source>
        <strain evidence="4">MAGL173</strain>
    </source>
</reference>
<dbReference type="GO" id="GO:0030170">
    <property type="term" value="F:pyridoxal phosphate binding"/>
    <property type="evidence" value="ECO:0007669"/>
    <property type="project" value="TreeGrafter"/>
</dbReference>
<dbReference type="EMBL" id="JAEPDI010000002">
    <property type="protein sequence ID" value="MCG7938238.1"/>
    <property type="molecule type" value="Genomic_DNA"/>
</dbReference>
<dbReference type="Gene3D" id="3.90.1150.10">
    <property type="entry name" value="Aspartate Aminotransferase, domain 1"/>
    <property type="match status" value="1"/>
</dbReference>
<dbReference type="SUPFAM" id="SSF53383">
    <property type="entry name" value="PLP-dependent transferases"/>
    <property type="match status" value="1"/>
</dbReference>
<dbReference type="Pfam" id="PF01041">
    <property type="entry name" value="DegT_DnrJ_EryC1"/>
    <property type="match status" value="2"/>
</dbReference>
<comment type="similarity">
    <text evidence="2 3">Belongs to the DegT/DnrJ/EryC1 family.</text>
</comment>
<keyword evidence="4" id="KW-0032">Aminotransferase</keyword>
<name>A0A9E4MZG9_9GAMM</name>
<dbReference type="GO" id="GO:0008483">
    <property type="term" value="F:transaminase activity"/>
    <property type="evidence" value="ECO:0007669"/>
    <property type="project" value="UniProtKB-KW"/>
</dbReference>
<dbReference type="InterPro" id="IPR015424">
    <property type="entry name" value="PyrdxlP-dep_Trfase"/>
</dbReference>